<dbReference type="InterPro" id="IPR004358">
    <property type="entry name" value="Sig_transdc_His_kin-like_C"/>
</dbReference>
<gene>
    <name evidence="14" type="ORF">GCM10023191_055170</name>
</gene>
<dbReference type="PANTHER" id="PTHR45436:SF5">
    <property type="entry name" value="SENSOR HISTIDINE KINASE TRCS"/>
    <property type="match status" value="1"/>
</dbReference>
<evidence type="ECO:0000313" key="15">
    <source>
        <dbReference type="Proteomes" id="UP001500503"/>
    </source>
</evidence>
<dbReference type="Gene3D" id="3.30.565.10">
    <property type="entry name" value="Histidine kinase-like ATPase, C-terminal domain"/>
    <property type="match status" value="1"/>
</dbReference>
<dbReference type="PRINTS" id="PR00344">
    <property type="entry name" value="BCTRLSENSOR"/>
</dbReference>
<dbReference type="PROSITE" id="PS50109">
    <property type="entry name" value="HIS_KIN"/>
    <property type="match status" value="1"/>
</dbReference>
<dbReference type="CDD" id="cd06225">
    <property type="entry name" value="HAMP"/>
    <property type="match status" value="1"/>
</dbReference>
<reference evidence="15" key="1">
    <citation type="journal article" date="2019" name="Int. J. Syst. Evol. Microbiol.">
        <title>The Global Catalogue of Microorganisms (GCM) 10K type strain sequencing project: providing services to taxonomists for standard genome sequencing and annotation.</title>
        <authorList>
            <consortium name="The Broad Institute Genomics Platform"/>
            <consortium name="The Broad Institute Genome Sequencing Center for Infectious Disease"/>
            <person name="Wu L."/>
            <person name="Ma J."/>
        </authorList>
    </citation>
    <scope>NUCLEOTIDE SEQUENCE [LARGE SCALE GENOMIC DNA]</scope>
    <source>
        <strain evidence="15">JCM 17933</strain>
    </source>
</reference>
<dbReference type="PROSITE" id="PS50885">
    <property type="entry name" value="HAMP"/>
    <property type="match status" value="1"/>
</dbReference>
<evidence type="ECO:0000259" key="12">
    <source>
        <dbReference type="PROSITE" id="PS50109"/>
    </source>
</evidence>
<proteinExistence type="predicted"/>
<evidence type="ECO:0000256" key="1">
    <source>
        <dbReference type="ARBA" id="ARBA00000085"/>
    </source>
</evidence>
<dbReference type="SUPFAM" id="SSF158472">
    <property type="entry name" value="HAMP domain-like"/>
    <property type="match status" value="1"/>
</dbReference>
<comment type="catalytic activity">
    <reaction evidence="1">
        <text>ATP + protein L-histidine = ADP + protein N-phospho-L-histidine.</text>
        <dbReference type="EC" id="2.7.13.3"/>
    </reaction>
</comment>
<dbReference type="InterPro" id="IPR005467">
    <property type="entry name" value="His_kinase_dom"/>
</dbReference>
<evidence type="ECO:0000256" key="10">
    <source>
        <dbReference type="ARBA" id="ARBA00023136"/>
    </source>
</evidence>
<keyword evidence="4" id="KW-0597">Phosphoprotein</keyword>
<feature type="domain" description="HAMP" evidence="13">
    <location>
        <begin position="180"/>
        <end position="233"/>
    </location>
</feature>
<keyword evidence="15" id="KW-1185">Reference proteome</keyword>
<comment type="subcellular location">
    <subcellularLocation>
        <location evidence="2">Cell membrane</location>
    </subcellularLocation>
</comment>
<keyword evidence="6 11" id="KW-0812">Transmembrane</keyword>
<dbReference type="SUPFAM" id="SSF55874">
    <property type="entry name" value="ATPase domain of HSP90 chaperone/DNA topoisomerase II/histidine kinase"/>
    <property type="match status" value="1"/>
</dbReference>
<feature type="transmembrane region" description="Helical" evidence="11">
    <location>
        <begin position="6"/>
        <end position="27"/>
    </location>
</feature>
<dbReference type="InterPro" id="IPR003661">
    <property type="entry name" value="HisK_dim/P_dom"/>
</dbReference>
<feature type="domain" description="Histidine kinase" evidence="12">
    <location>
        <begin position="241"/>
        <end position="445"/>
    </location>
</feature>
<dbReference type="InterPro" id="IPR003660">
    <property type="entry name" value="HAMP_dom"/>
</dbReference>
<feature type="transmembrane region" description="Helical" evidence="11">
    <location>
        <begin position="156"/>
        <end position="179"/>
    </location>
</feature>
<evidence type="ECO:0000313" key="14">
    <source>
        <dbReference type="EMBL" id="GAA4502934.1"/>
    </source>
</evidence>
<dbReference type="SUPFAM" id="SSF47384">
    <property type="entry name" value="Homodimeric domain of signal transducing histidine kinase"/>
    <property type="match status" value="1"/>
</dbReference>
<dbReference type="InterPro" id="IPR003594">
    <property type="entry name" value="HATPase_dom"/>
</dbReference>
<evidence type="ECO:0000256" key="9">
    <source>
        <dbReference type="ARBA" id="ARBA00023012"/>
    </source>
</evidence>
<dbReference type="SMART" id="SM00387">
    <property type="entry name" value="HATPase_c"/>
    <property type="match status" value="1"/>
</dbReference>
<evidence type="ECO:0000256" key="6">
    <source>
        <dbReference type="ARBA" id="ARBA00022692"/>
    </source>
</evidence>
<keyword evidence="9" id="KW-0902">Two-component regulatory system</keyword>
<dbReference type="Pfam" id="PF00512">
    <property type="entry name" value="HisKA"/>
    <property type="match status" value="1"/>
</dbReference>
<dbReference type="CDD" id="cd00075">
    <property type="entry name" value="HATPase"/>
    <property type="match status" value="1"/>
</dbReference>
<keyword evidence="7 14" id="KW-0418">Kinase</keyword>
<dbReference type="InterPro" id="IPR036890">
    <property type="entry name" value="HATPase_C_sf"/>
</dbReference>
<organism evidence="14 15">
    <name type="scientific">Actinoallomurus oryzae</name>
    <dbReference type="NCBI Taxonomy" id="502180"/>
    <lineage>
        <taxon>Bacteria</taxon>
        <taxon>Bacillati</taxon>
        <taxon>Actinomycetota</taxon>
        <taxon>Actinomycetes</taxon>
        <taxon>Streptosporangiales</taxon>
        <taxon>Thermomonosporaceae</taxon>
        <taxon>Actinoallomurus</taxon>
    </lineage>
</organism>
<protein>
    <recommendedName>
        <fullName evidence="3">histidine kinase</fullName>
        <ecNumber evidence="3">2.7.13.3</ecNumber>
    </recommendedName>
</protein>
<dbReference type="GO" id="GO:0016301">
    <property type="term" value="F:kinase activity"/>
    <property type="evidence" value="ECO:0007669"/>
    <property type="project" value="UniProtKB-KW"/>
</dbReference>
<keyword evidence="5" id="KW-0808">Transferase</keyword>
<dbReference type="Pfam" id="PF00672">
    <property type="entry name" value="HAMP"/>
    <property type="match status" value="1"/>
</dbReference>
<dbReference type="InterPro" id="IPR036097">
    <property type="entry name" value="HisK_dim/P_sf"/>
</dbReference>
<evidence type="ECO:0000256" key="8">
    <source>
        <dbReference type="ARBA" id="ARBA00022989"/>
    </source>
</evidence>
<keyword evidence="8 11" id="KW-1133">Transmembrane helix</keyword>
<dbReference type="SMART" id="SM00388">
    <property type="entry name" value="HisKA"/>
    <property type="match status" value="1"/>
</dbReference>
<dbReference type="EC" id="2.7.13.3" evidence="3"/>
<accession>A0ABP8QJW5</accession>
<dbReference type="CDD" id="cd00082">
    <property type="entry name" value="HisKA"/>
    <property type="match status" value="1"/>
</dbReference>
<dbReference type="RefSeq" id="WP_345468810.1">
    <property type="nucleotide sequence ID" value="NZ_BAABHF010000028.1"/>
</dbReference>
<evidence type="ECO:0000256" key="7">
    <source>
        <dbReference type="ARBA" id="ARBA00022777"/>
    </source>
</evidence>
<dbReference type="SMART" id="SM00304">
    <property type="entry name" value="HAMP"/>
    <property type="match status" value="1"/>
</dbReference>
<dbReference type="Gene3D" id="1.10.287.130">
    <property type="match status" value="1"/>
</dbReference>
<evidence type="ECO:0000256" key="4">
    <source>
        <dbReference type="ARBA" id="ARBA00022553"/>
    </source>
</evidence>
<evidence type="ECO:0000259" key="13">
    <source>
        <dbReference type="PROSITE" id="PS50885"/>
    </source>
</evidence>
<sequence length="446" mass="46804">MTSRILAALLALTGGLVLGGLLPLGFAMENQHERDYRTGTLTIAHTLAAASEERLADHEKSAALPRTLGALRAENDGGAGMAVTVVDDDGHTVIGADTGLYTPARATPALAGRTRLTRDGDRLIAAVPVSGHAEAVAGAVLLSRPLGPLNDRVMRLWGRLATVAVVAVAGAVVLAVSLARWVGRPLRALETAAESLGTGDLTARAAPPRRPVEVRRLAERFNVMATRLEGLVHDHRTMIADVSHQLRTPLAALRLRMELLATETGDGAEFDGALDELARLSRMVDGLLAVARAENVTATPEHVAVSRMLDERVEAWRPVAAERGVRLSAETNRPVAAQAVPAHLEQVIDNLIDNALTATPPEGHVRLGARRSGRRTCVTVIDDGPGMSAEAMAVAFRRFRTDSPAGTGLGLAIAHRLITADGGTIELSETPGGGLTATIDLPAGSR</sequence>
<evidence type="ECO:0000256" key="2">
    <source>
        <dbReference type="ARBA" id="ARBA00004236"/>
    </source>
</evidence>
<dbReference type="Gene3D" id="6.10.340.10">
    <property type="match status" value="1"/>
</dbReference>
<dbReference type="EMBL" id="BAABHF010000028">
    <property type="protein sequence ID" value="GAA4502934.1"/>
    <property type="molecule type" value="Genomic_DNA"/>
</dbReference>
<keyword evidence="10 11" id="KW-0472">Membrane</keyword>
<dbReference type="Pfam" id="PF02518">
    <property type="entry name" value="HATPase_c"/>
    <property type="match status" value="1"/>
</dbReference>
<name>A0ABP8QJW5_9ACTN</name>
<dbReference type="PANTHER" id="PTHR45436">
    <property type="entry name" value="SENSOR HISTIDINE KINASE YKOH"/>
    <property type="match status" value="1"/>
</dbReference>
<evidence type="ECO:0000256" key="3">
    <source>
        <dbReference type="ARBA" id="ARBA00012438"/>
    </source>
</evidence>
<evidence type="ECO:0000256" key="5">
    <source>
        <dbReference type="ARBA" id="ARBA00022679"/>
    </source>
</evidence>
<comment type="caution">
    <text evidence="14">The sequence shown here is derived from an EMBL/GenBank/DDBJ whole genome shotgun (WGS) entry which is preliminary data.</text>
</comment>
<dbReference type="Proteomes" id="UP001500503">
    <property type="component" value="Unassembled WGS sequence"/>
</dbReference>
<evidence type="ECO:0000256" key="11">
    <source>
        <dbReference type="SAM" id="Phobius"/>
    </source>
</evidence>
<dbReference type="InterPro" id="IPR050428">
    <property type="entry name" value="TCS_sensor_his_kinase"/>
</dbReference>